<reference evidence="2" key="1">
    <citation type="submission" date="2023-10" db="EMBL/GenBank/DDBJ databases">
        <authorList>
            <person name="Chen Y."/>
            <person name="Shah S."/>
            <person name="Dougan E. K."/>
            <person name="Thang M."/>
            <person name="Chan C."/>
        </authorList>
    </citation>
    <scope>NUCLEOTIDE SEQUENCE [LARGE SCALE GENOMIC DNA]</scope>
</reference>
<feature type="signal peptide" evidence="1">
    <location>
        <begin position="1"/>
        <end position="26"/>
    </location>
</feature>
<evidence type="ECO:0000256" key="1">
    <source>
        <dbReference type="SAM" id="SignalP"/>
    </source>
</evidence>
<accession>A0ABN9SM64</accession>
<keyword evidence="3" id="KW-1185">Reference proteome</keyword>
<keyword evidence="1" id="KW-0732">Signal</keyword>
<comment type="caution">
    <text evidence="2">The sequence shown here is derived from an EMBL/GenBank/DDBJ whole genome shotgun (WGS) entry which is preliminary data.</text>
</comment>
<sequence>MAPLRSRAHWGSRARLAVALQAGVAALRDCDGVVEDGISWDVVREDLGHIVRQVREGALERDLHASKDSGGRDPLVSYGDVALQRHLERFQDLAALLGGHRRCSLGRQTVQLLMSVLFSGLPWGAWFERHRLDLDGLLHDASWAEAAESGWPVLEVLSVIGALVQSSRGPPGCREVDLEGLDALVGGASAGSPVPAAAEELLGRPACAFAQGVALGVSAAASANRSAAARLLARAQARLRQAVAAEGPGVAPWALFSRPLPELLQRLARTWESFGATAAPRQTDILYCGHLDIEEQLQGLCDHAGCSARVRLTESASETRTACAAFYRDAVLALAPASTERASTLIVSPLTWQWREELRDDLRLLLREQDRWRSKIPWAGVPCVNSSRVWNWPVRRARHRFWKLDFEEYATGYETSQYLPIAEFWVVGDTSSGTRVYSTAALREVSAELRRREQDYPAALPGGDAPLEPPEDAATWLVELDLAGKALGLRAHTLLQAVSLEDEYKARASLSARLARTFHIEAARFLPASPQQERCLFPTTRSAAGFVADHGVVCSWCTRKRLCDMFQAVGGWWLGIAPLSHIIVPVSASVLNVFRSGASDLFPWDADIDANFIADHPLVVGSYLEERRDALEALGYSYILRGDRLSLPRCSTTSRTPCGWTSGSLGPRTCAPTTSALGCAACA</sequence>
<dbReference type="Proteomes" id="UP001189429">
    <property type="component" value="Unassembled WGS sequence"/>
</dbReference>
<evidence type="ECO:0000313" key="2">
    <source>
        <dbReference type="EMBL" id="CAK0832896.1"/>
    </source>
</evidence>
<name>A0ABN9SM64_9DINO</name>
<organism evidence="2 3">
    <name type="scientific">Prorocentrum cordatum</name>
    <dbReference type="NCBI Taxonomy" id="2364126"/>
    <lineage>
        <taxon>Eukaryota</taxon>
        <taxon>Sar</taxon>
        <taxon>Alveolata</taxon>
        <taxon>Dinophyceae</taxon>
        <taxon>Prorocentrales</taxon>
        <taxon>Prorocentraceae</taxon>
        <taxon>Prorocentrum</taxon>
    </lineage>
</organism>
<feature type="chain" id="PRO_5045036998" evidence="1">
    <location>
        <begin position="27"/>
        <end position="683"/>
    </location>
</feature>
<proteinExistence type="predicted"/>
<evidence type="ECO:0000313" key="3">
    <source>
        <dbReference type="Proteomes" id="UP001189429"/>
    </source>
</evidence>
<dbReference type="EMBL" id="CAUYUJ010011914">
    <property type="protein sequence ID" value="CAK0832896.1"/>
    <property type="molecule type" value="Genomic_DNA"/>
</dbReference>
<protein>
    <submittedName>
        <fullName evidence="2">Uncharacterized protein</fullName>
    </submittedName>
</protein>
<gene>
    <name evidence="2" type="ORF">PCOR1329_LOCUS30756</name>
</gene>